<feature type="transmembrane region" description="Helical" evidence="6">
    <location>
        <begin position="184"/>
        <end position="203"/>
    </location>
</feature>
<feature type="transmembrane region" description="Helical" evidence="6">
    <location>
        <begin position="153"/>
        <end position="172"/>
    </location>
</feature>
<gene>
    <name evidence="8" type="ORF">H4W29_004947</name>
</gene>
<dbReference type="PANTHER" id="PTHR43124">
    <property type="entry name" value="PURINE EFFLUX PUMP PBUE"/>
    <property type="match status" value="1"/>
</dbReference>
<protein>
    <submittedName>
        <fullName evidence="8">DHA1 family inner membrane transport protein</fullName>
    </submittedName>
</protein>
<dbReference type="InterPro" id="IPR011701">
    <property type="entry name" value="MFS"/>
</dbReference>
<dbReference type="CDD" id="cd17324">
    <property type="entry name" value="MFS_NepI_like"/>
    <property type="match status" value="1"/>
</dbReference>
<keyword evidence="4 6" id="KW-1133">Transmembrane helix</keyword>
<feature type="transmembrane region" description="Helical" evidence="6">
    <location>
        <begin position="224"/>
        <end position="249"/>
    </location>
</feature>
<keyword evidence="2" id="KW-1003">Cell membrane</keyword>
<evidence type="ECO:0000256" key="1">
    <source>
        <dbReference type="ARBA" id="ARBA00004651"/>
    </source>
</evidence>
<name>A0ABR9IWV7_RHIVS</name>
<dbReference type="SUPFAM" id="SSF103473">
    <property type="entry name" value="MFS general substrate transporter"/>
    <property type="match status" value="1"/>
</dbReference>
<feature type="transmembrane region" description="Helical" evidence="6">
    <location>
        <begin position="261"/>
        <end position="280"/>
    </location>
</feature>
<dbReference type="InterPro" id="IPR036259">
    <property type="entry name" value="MFS_trans_sf"/>
</dbReference>
<feature type="transmembrane region" description="Helical" evidence="6">
    <location>
        <begin position="292"/>
        <end position="310"/>
    </location>
</feature>
<dbReference type="RefSeq" id="WP_192731411.1">
    <property type="nucleotide sequence ID" value="NZ_BAAAVL010000002.1"/>
</dbReference>
<comment type="caution">
    <text evidence="8">The sequence shown here is derived from an EMBL/GenBank/DDBJ whole genome shotgun (WGS) entry which is preliminary data.</text>
</comment>
<feature type="transmembrane region" description="Helical" evidence="6">
    <location>
        <begin position="95"/>
        <end position="114"/>
    </location>
</feature>
<dbReference type="EMBL" id="JADBEC010000002">
    <property type="protein sequence ID" value="MBE1507702.1"/>
    <property type="molecule type" value="Genomic_DNA"/>
</dbReference>
<dbReference type="InterPro" id="IPR050189">
    <property type="entry name" value="MFS_Efflux_Transporters"/>
</dbReference>
<evidence type="ECO:0000256" key="6">
    <source>
        <dbReference type="SAM" id="Phobius"/>
    </source>
</evidence>
<dbReference type="Proteomes" id="UP000620262">
    <property type="component" value="Unassembled WGS sequence"/>
</dbReference>
<comment type="subcellular location">
    <subcellularLocation>
        <location evidence="1">Cell membrane</location>
        <topology evidence="1">Multi-pass membrane protein</topology>
    </subcellularLocation>
</comment>
<evidence type="ECO:0000313" key="9">
    <source>
        <dbReference type="Proteomes" id="UP000620262"/>
    </source>
</evidence>
<evidence type="ECO:0000256" key="5">
    <source>
        <dbReference type="ARBA" id="ARBA00023136"/>
    </source>
</evidence>
<feature type="transmembrane region" description="Helical" evidence="6">
    <location>
        <begin position="348"/>
        <end position="372"/>
    </location>
</feature>
<feature type="transmembrane region" description="Helical" evidence="6">
    <location>
        <begin position="378"/>
        <end position="400"/>
    </location>
</feature>
<sequence>MLNKAFDAQCSAVKVHCTDPAQQRKAGLTLFALALGSFCIGTSEFASMGILQLFAASLGIDLPAATNAITAYAFGVVIGAPLVTLAAARLNRRMLLLLLMTLFACGNILSALATDLRMFAVARFISGVPQGAYFGAGAVVASYIVGPGHGGKAFALVMSGLTVATIVGSPLATFLGQNLGWRNTYLAVASLGVLSTLTLWFWVPKTSSLDGGSVARELASLGRSSVWLMMMVAALGVASIFAVYTFIGVFVTDVVAIGPEWIPVALALFGIGMTVGNLVGGRIADVHPARGIVIGFGSAIIVLAILASFGSNIPTLFVGLFCVGATMMTAIPTIQVRLTRLAPEAPTLMGAMNLAALNVANAIGAWAGGLAIGSGFGLLSAVWAGFCLTLLGLAVFALIVRGSPQAALAH</sequence>
<dbReference type="InterPro" id="IPR020846">
    <property type="entry name" value="MFS_dom"/>
</dbReference>
<feature type="transmembrane region" description="Helical" evidence="6">
    <location>
        <begin position="316"/>
        <end position="336"/>
    </location>
</feature>
<keyword evidence="5 6" id="KW-0472">Membrane</keyword>
<feature type="transmembrane region" description="Helical" evidence="6">
    <location>
        <begin position="30"/>
        <end position="56"/>
    </location>
</feature>
<evidence type="ECO:0000256" key="2">
    <source>
        <dbReference type="ARBA" id="ARBA00022475"/>
    </source>
</evidence>
<reference evidence="8 9" key="1">
    <citation type="submission" date="2020-10" db="EMBL/GenBank/DDBJ databases">
        <title>Sequencing the genomes of 1000 actinobacteria strains.</title>
        <authorList>
            <person name="Klenk H.-P."/>
        </authorList>
    </citation>
    <scope>NUCLEOTIDE SEQUENCE [LARGE SCALE GENOMIC DNA]</scope>
    <source>
        <strain evidence="8 9">DSM 7307</strain>
    </source>
</reference>
<keyword evidence="3 6" id="KW-0812">Transmembrane</keyword>
<evidence type="ECO:0000313" key="8">
    <source>
        <dbReference type="EMBL" id="MBE1507702.1"/>
    </source>
</evidence>
<evidence type="ECO:0000256" key="4">
    <source>
        <dbReference type="ARBA" id="ARBA00022989"/>
    </source>
</evidence>
<dbReference type="Gene3D" id="1.20.1250.20">
    <property type="entry name" value="MFS general substrate transporter like domains"/>
    <property type="match status" value="2"/>
</dbReference>
<evidence type="ECO:0000256" key="3">
    <source>
        <dbReference type="ARBA" id="ARBA00022692"/>
    </source>
</evidence>
<keyword evidence="9" id="KW-1185">Reference proteome</keyword>
<feature type="transmembrane region" description="Helical" evidence="6">
    <location>
        <begin position="68"/>
        <end position="88"/>
    </location>
</feature>
<dbReference type="PROSITE" id="PS50850">
    <property type="entry name" value="MFS"/>
    <property type="match status" value="1"/>
</dbReference>
<evidence type="ECO:0000259" key="7">
    <source>
        <dbReference type="PROSITE" id="PS50850"/>
    </source>
</evidence>
<organism evidence="8 9">
    <name type="scientific">Rhizobium viscosum</name>
    <name type="common">Arthrobacter viscosus</name>
    <dbReference type="NCBI Taxonomy" id="1673"/>
    <lineage>
        <taxon>Bacteria</taxon>
        <taxon>Pseudomonadati</taxon>
        <taxon>Pseudomonadota</taxon>
        <taxon>Alphaproteobacteria</taxon>
        <taxon>Hyphomicrobiales</taxon>
        <taxon>Rhizobiaceae</taxon>
        <taxon>Rhizobium/Agrobacterium group</taxon>
        <taxon>Rhizobium</taxon>
    </lineage>
</organism>
<feature type="transmembrane region" description="Helical" evidence="6">
    <location>
        <begin position="120"/>
        <end position="146"/>
    </location>
</feature>
<accession>A0ABR9IWV7</accession>
<dbReference type="PANTHER" id="PTHR43124:SF3">
    <property type="entry name" value="CHLORAMPHENICOL EFFLUX PUMP RV0191"/>
    <property type="match status" value="1"/>
</dbReference>
<proteinExistence type="predicted"/>
<feature type="domain" description="Major facilitator superfamily (MFS) profile" evidence="7">
    <location>
        <begin position="29"/>
        <end position="404"/>
    </location>
</feature>
<dbReference type="Pfam" id="PF07690">
    <property type="entry name" value="MFS_1"/>
    <property type="match status" value="1"/>
</dbReference>